<keyword evidence="2" id="KW-1185">Reference proteome</keyword>
<evidence type="ECO:0008006" key="3">
    <source>
        <dbReference type="Google" id="ProtNLM"/>
    </source>
</evidence>
<accession>A0AAV5SK41</accession>
<name>A0AAV5SK41_9BILA</name>
<dbReference type="EMBL" id="BTSX01000002">
    <property type="protein sequence ID" value="GMS82982.1"/>
    <property type="molecule type" value="Genomic_DNA"/>
</dbReference>
<organism evidence="1 2">
    <name type="scientific">Pristionchus entomophagus</name>
    <dbReference type="NCBI Taxonomy" id="358040"/>
    <lineage>
        <taxon>Eukaryota</taxon>
        <taxon>Metazoa</taxon>
        <taxon>Ecdysozoa</taxon>
        <taxon>Nematoda</taxon>
        <taxon>Chromadorea</taxon>
        <taxon>Rhabditida</taxon>
        <taxon>Rhabditina</taxon>
        <taxon>Diplogasteromorpha</taxon>
        <taxon>Diplogasteroidea</taxon>
        <taxon>Neodiplogasteridae</taxon>
        <taxon>Pristionchus</taxon>
    </lineage>
</organism>
<evidence type="ECO:0000313" key="2">
    <source>
        <dbReference type="Proteomes" id="UP001432027"/>
    </source>
</evidence>
<dbReference type="Proteomes" id="UP001432027">
    <property type="component" value="Unassembled WGS sequence"/>
</dbReference>
<sequence length="221" mass="23581">MSEALCNAAMQWVNGREPLPAGSTVYCALAAAETTTATSTTTAKPCSPIIYAPPSPCNGCMEPLMSATTTNCSANYTFFADGQGDVGEYNLTCDRGKWDNNHGAWFSKGQKMYCAPGKPKCHLLLYDDTQSCDQCVQPVFSSISVMCPLNFYPKMYDLMFEGKVIGDSNCADGGTSWTSKSGDTLMEGSKVYCFPQPEPTTETVPTAALLPDATTIPTASA</sequence>
<protein>
    <recommendedName>
        <fullName evidence="3">Sushi domain-containing protein</fullName>
    </recommendedName>
</protein>
<proteinExistence type="predicted"/>
<dbReference type="AlphaFoldDB" id="A0AAV5SK41"/>
<comment type="caution">
    <text evidence="1">The sequence shown here is derived from an EMBL/GenBank/DDBJ whole genome shotgun (WGS) entry which is preliminary data.</text>
</comment>
<reference evidence="1" key="1">
    <citation type="submission" date="2023-10" db="EMBL/GenBank/DDBJ databases">
        <title>Genome assembly of Pristionchus species.</title>
        <authorList>
            <person name="Yoshida K."/>
            <person name="Sommer R.J."/>
        </authorList>
    </citation>
    <scope>NUCLEOTIDE SEQUENCE</scope>
    <source>
        <strain evidence="1">RS0144</strain>
    </source>
</reference>
<evidence type="ECO:0000313" key="1">
    <source>
        <dbReference type="EMBL" id="GMS82982.1"/>
    </source>
</evidence>
<gene>
    <name evidence="1" type="ORF">PENTCL1PPCAC_5157</name>
</gene>